<evidence type="ECO:0000256" key="2">
    <source>
        <dbReference type="ARBA" id="ARBA00023012"/>
    </source>
</evidence>
<dbReference type="GO" id="GO:0000976">
    <property type="term" value="F:transcription cis-regulatory region binding"/>
    <property type="evidence" value="ECO:0007669"/>
    <property type="project" value="TreeGrafter"/>
</dbReference>
<name>A0A2G9YII3_9BACT</name>
<dbReference type="Gene3D" id="1.10.10.10">
    <property type="entry name" value="Winged helix-like DNA-binding domain superfamily/Winged helix DNA-binding domain"/>
    <property type="match status" value="1"/>
</dbReference>
<evidence type="ECO:0000313" key="11">
    <source>
        <dbReference type="Proteomes" id="UP000231292"/>
    </source>
</evidence>
<proteinExistence type="predicted"/>
<keyword evidence="2" id="KW-0902">Two-component regulatory system</keyword>
<keyword evidence="4 7" id="KW-0238">DNA-binding</keyword>
<dbReference type="InterPro" id="IPR039420">
    <property type="entry name" value="WalR-like"/>
</dbReference>
<dbReference type="CDD" id="cd19937">
    <property type="entry name" value="REC_OmpR_BsPhoP-like"/>
    <property type="match status" value="1"/>
</dbReference>
<reference evidence="10 11" key="1">
    <citation type="submission" date="2017-09" db="EMBL/GenBank/DDBJ databases">
        <title>Depth-based differentiation of microbial function through sediment-hosted aquifers and enrichment of novel symbionts in the deep terrestrial subsurface.</title>
        <authorList>
            <person name="Probst A.J."/>
            <person name="Ladd B."/>
            <person name="Jarett J.K."/>
            <person name="Geller-Mcgrath D.E."/>
            <person name="Sieber C.M."/>
            <person name="Emerson J.B."/>
            <person name="Anantharaman K."/>
            <person name="Thomas B.C."/>
            <person name="Malmstrom R."/>
            <person name="Stieglmeier M."/>
            <person name="Klingl A."/>
            <person name="Woyke T."/>
            <person name="Ryan C.M."/>
            <person name="Banfield J.F."/>
        </authorList>
    </citation>
    <scope>NUCLEOTIDE SEQUENCE [LARGE SCALE GENOMIC DNA]</scope>
    <source>
        <strain evidence="10">CG23_combo_of_CG06-09_8_20_14_all_41_10</strain>
    </source>
</reference>
<dbReference type="PANTHER" id="PTHR48111">
    <property type="entry name" value="REGULATOR OF RPOS"/>
    <property type="match status" value="1"/>
</dbReference>
<feature type="DNA-binding region" description="OmpR/PhoB-type" evidence="7">
    <location>
        <begin position="130"/>
        <end position="228"/>
    </location>
</feature>
<dbReference type="PANTHER" id="PTHR48111:SF40">
    <property type="entry name" value="PHOSPHATE REGULON TRANSCRIPTIONAL REGULATORY PROTEIN PHOB"/>
    <property type="match status" value="1"/>
</dbReference>
<dbReference type="Gene3D" id="3.40.50.2300">
    <property type="match status" value="1"/>
</dbReference>
<evidence type="ECO:0000259" key="9">
    <source>
        <dbReference type="PROSITE" id="PS51755"/>
    </source>
</evidence>
<dbReference type="InterPro" id="IPR011006">
    <property type="entry name" value="CheY-like_superfamily"/>
</dbReference>
<dbReference type="GO" id="GO:0000156">
    <property type="term" value="F:phosphorelay response regulator activity"/>
    <property type="evidence" value="ECO:0007669"/>
    <property type="project" value="TreeGrafter"/>
</dbReference>
<evidence type="ECO:0000259" key="8">
    <source>
        <dbReference type="PROSITE" id="PS50110"/>
    </source>
</evidence>
<dbReference type="InterPro" id="IPR001789">
    <property type="entry name" value="Sig_transdc_resp-reg_receiver"/>
</dbReference>
<organism evidence="10 11">
    <name type="scientific">Candidatus Sherwoodlollariibacterium unditelluris</name>
    <dbReference type="NCBI Taxonomy" id="1974757"/>
    <lineage>
        <taxon>Bacteria</taxon>
        <taxon>Pseudomonadati</taxon>
        <taxon>Candidatus Omnitrophota</taxon>
        <taxon>Candidatus Sherwoodlollariibacterium</taxon>
    </lineage>
</organism>
<comment type="caution">
    <text evidence="10">The sequence shown here is derived from an EMBL/GenBank/DDBJ whole genome shotgun (WGS) entry which is preliminary data.</text>
</comment>
<keyword evidence="3" id="KW-0805">Transcription regulation</keyword>
<accession>A0A2G9YII3</accession>
<evidence type="ECO:0000256" key="5">
    <source>
        <dbReference type="ARBA" id="ARBA00023163"/>
    </source>
</evidence>
<dbReference type="FunFam" id="3.40.50.2300:FF:000001">
    <property type="entry name" value="DNA-binding response regulator PhoB"/>
    <property type="match status" value="1"/>
</dbReference>
<feature type="modified residue" description="4-aspartylphosphate" evidence="6">
    <location>
        <position position="53"/>
    </location>
</feature>
<dbReference type="PROSITE" id="PS50110">
    <property type="entry name" value="RESPONSE_REGULATORY"/>
    <property type="match status" value="1"/>
</dbReference>
<gene>
    <name evidence="10" type="ORF">COX41_04765</name>
</gene>
<feature type="domain" description="Response regulatory" evidence="8">
    <location>
        <begin position="4"/>
        <end position="120"/>
    </location>
</feature>
<dbReference type="GO" id="GO:0005829">
    <property type="term" value="C:cytosol"/>
    <property type="evidence" value="ECO:0007669"/>
    <property type="project" value="TreeGrafter"/>
</dbReference>
<evidence type="ECO:0000256" key="6">
    <source>
        <dbReference type="PROSITE-ProRule" id="PRU00169"/>
    </source>
</evidence>
<evidence type="ECO:0000256" key="1">
    <source>
        <dbReference type="ARBA" id="ARBA00022553"/>
    </source>
</evidence>
<evidence type="ECO:0000313" key="10">
    <source>
        <dbReference type="EMBL" id="PIP19079.1"/>
    </source>
</evidence>
<dbReference type="InterPro" id="IPR016032">
    <property type="entry name" value="Sig_transdc_resp-reg_C-effctor"/>
</dbReference>
<dbReference type="InterPro" id="IPR001867">
    <property type="entry name" value="OmpR/PhoB-type_DNA-bd"/>
</dbReference>
<dbReference type="PROSITE" id="PS51755">
    <property type="entry name" value="OMPR_PHOB"/>
    <property type="match status" value="1"/>
</dbReference>
<dbReference type="SUPFAM" id="SSF52172">
    <property type="entry name" value="CheY-like"/>
    <property type="match status" value="1"/>
</dbReference>
<dbReference type="Gene3D" id="6.10.250.690">
    <property type="match status" value="1"/>
</dbReference>
<dbReference type="EMBL" id="PCRK01000116">
    <property type="protein sequence ID" value="PIP19079.1"/>
    <property type="molecule type" value="Genomic_DNA"/>
</dbReference>
<dbReference type="InterPro" id="IPR036388">
    <property type="entry name" value="WH-like_DNA-bd_sf"/>
</dbReference>
<keyword evidence="5" id="KW-0804">Transcription</keyword>
<evidence type="ECO:0000256" key="4">
    <source>
        <dbReference type="ARBA" id="ARBA00023125"/>
    </source>
</evidence>
<dbReference type="GO" id="GO:0032993">
    <property type="term" value="C:protein-DNA complex"/>
    <property type="evidence" value="ECO:0007669"/>
    <property type="project" value="TreeGrafter"/>
</dbReference>
<dbReference type="AlphaFoldDB" id="A0A2G9YII3"/>
<dbReference type="CDD" id="cd00383">
    <property type="entry name" value="trans_reg_C"/>
    <property type="match status" value="1"/>
</dbReference>
<dbReference type="SMART" id="SM00862">
    <property type="entry name" value="Trans_reg_C"/>
    <property type="match status" value="1"/>
</dbReference>
<dbReference type="SUPFAM" id="SSF46894">
    <property type="entry name" value="C-terminal effector domain of the bipartite response regulators"/>
    <property type="match status" value="1"/>
</dbReference>
<sequence>MKETILIVEDEKDIVKMLDYNLKKEGYKILVAHDGEDALDAANVKYPDLILLDLMLPGVDGLEVCKQLKLERKTAAIPVIMLTAKTQESDKVVGLELGADDYVTKPFSPRELIARIKAVLRRGKENDKLPEILKIGDLTIDFSKIAFTVKDKPVELTSKEFELLKTLIKAKGRVLSRDYLLDNIWGFNNAIEIQTRTVDVHIRTLRKKLKSEAKRILTVKNYGYRFEYED</sequence>
<dbReference type="Pfam" id="PF00072">
    <property type="entry name" value="Response_reg"/>
    <property type="match status" value="1"/>
</dbReference>
<protein>
    <submittedName>
        <fullName evidence="10">DNA-binding response regulator</fullName>
    </submittedName>
</protein>
<dbReference type="Pfam" id="PF00486">
    <property type="entry name" value="Trans_reg_C"/>
    <property type="match status" value="1"/>
</dbReference>
<evidence type="ECO:0000256" key="3">
    <source>
        <dbReference type="ARBA" id="ARBA00023015"/>
    </source>
</evidence>
<dbReference type="Proteomes" id="UP000231292">
    <property type="component" value="Unassembled WGS sequence"/>
</dbReference>
<dbReference type="GO" id="GO:0006355">
    <property type="term" value="P:regulation of DNA-templated transcription"/>
    <property type="evidence" value="ECO:0007669"/>
    <property type="project" value="InterPro"/>
</dbReference>
<dbReference type="SMART" id="SM00448">
    <property type="entry name" value="REC"/>
    <property type="match status" value="1"/>
</dbReference>
<keyword evidence="1 6" id="KW-0597">Phosphoprotein</keyword>
<feature type="domain" description="OmpR/PhoB-type" evidence="9">
    <location>
        <begin position="130"/>
        <end position="228"/>
    </location>
</feature>
<evidence type="ECO:0000256" key="7">
    <source>
        <dbReference type="PROSITE-ProRule" id="PRU01091"/>
    </source>
</evidence>